<dbReference type="PANTHER" id="PTHR34822">
    <property type="entry name" value="GRPB DOMAIN PROTEIN (AFU_ORTHOLOGUE AFUA_1G01530)"/>
    <property type="match status" value="1"/>
</dbReference>
<name>A0A081CYS7_9HYPH</name>
<dbReference type="Pfam" id="PF04229">
    <property type="entry name" value="GrpB"/>
    <property type="match status" value="1"/>
</dbReference>
<dbReference type="Proteomes" id="UP000028701">
    <property type="component" value="Unassembled WGS sequence"/>
</dbReference>
<comment type="caution">
    <text evidence="1">The sequence shown here is derived from an EMBL/GenBank/DDBJ whole genome shotgun (WGS) entry which is preliminary data.</text>
</comment>
<reference evidence="1 2" key="1">
    <citation type="submission" date="2014-08" db="EMBL/GenBank/DDBJ databases">
        <title>Whole genome shotgun sequence of Rhizobium rubi NBRC 13261.</title>
        <authorList>
            <person name="Katano-Makiyama Y."/>
            <person name="Hosoyama A."/>
            <person name="Hashimoto M."/>
            <person name="Hosoyama Y."/>
            <person name="Noguchi M."/>
            <person name="Tsuchikane K."/>
            <person name="Uohara A."/>
            <person name="Ohji S."/>
            <person name="Ichikawa N."/>
            <person name="Kimura A."/>
            <person name="Yamazoe A."/>
            <person name="Fujita N."/>
        </authorList>
    </citation>
    <scope>NUCLEOTIDE SEQUENCE [LARGE SCALE GENOMIC DNA]</scope>
    <source>
        <strain evidence="1 2">NBRC 13261</strain>
    </source>
</reference>
<dbReference type="PANTHER" id="PTHR34822:SF1">
    <property type="entry name" value="GRPB FAMILY PROTEIN"/>
    <property type="match status" value="1"/>
</dbReference>
<evidence type="ECO:0000313" key="2">
    <source>
        <dbReference type="Proteomes" id="UP000028701"/>
    </source>
</evidence>
<dbReference type="AlphaFoldDB" id="A0A081CYS7"/>
<dbReference type="OrthoDB" id="9799092at2"/>
<proteinExistence type="predicted"/>
<dbReference type="InterPro" id="IPR007344">
    <property type="entry name" value="GrpB/CoaE"/>
</dbReference>
<accession>A0A081CYS7</accession>
<protein>
    <recommendedName>
        <fullName evidence="3">GrpB family protein</fullName>
    </recommendedName>
</protein>
<evidence type="ECO:0000313" key="1">
    <source>
        <dbReference type="EMBL" id="GAK71823.1"/>
    </source>
</evidence>
<organism evidence="1 2">
    <name type="scientific">Agrobacterium rubi TR3 = NBRC 13261</name>
    <dbReference type="NCBI Taxonomy" id="1368415"/>
    <lineage>
        <taxon>Bacteria</taxon>
        <taxon>Pseudomonadati</taxon>
        <taxon>Pseudomonadota</taxon>
        <taxon>Alphaproteobacteria</taxon>
        <taxon>Hyphomicrobiales</taxon>
        <taxon>Rhizobiaceae</taxon>
        <taxon>Rhizobium/Agrobacterium group</taxon>
        <taxon>Agrobacterium</taxon>
    </lineage>
</organism>
<evidence type="ECO:0008006" key="3">
    <source>
        <dbReference type="Google" id="ProtNLM"/>
    </source>
</evidence>
<dbReference type="InterPro" id="IPR043519">
    <property type="entry name" value="NT_sf"/>
</dbReference>
<sequence length="167" mass="18934">MGTVVEIVPYDPLWPQIYCEVEKSLSALLKDAIGSIDHVGSTSVPGLAAKPYIDVDVVLSDMAYLHECRILMEDAGYEPRGSRYGDGIWAFMMREPLPGRRVYLCPTDSGTHFKRMRFRDILRDNAYVAGEYSELKQKLAQIYREDGDGYTRAKADFIENVLKNNCL</sequence>
<dbReference type="EMBL" id="BBJU01000020">
    <property type="protein sequence ID" value="GAK71823.1"/>
    <property type="molecule type" value="Genomic_DNA"/>
</dbReference>
<dbReference type="SUPFAM" id="SSF81301">
    <property type="entry name" value="Nucleotidyltransferase"/>
    <property type="match status" value="1"/>
</dbReference>
<gene>
    <name evidence="1" type="ORF">RRU01S_20_00840</name>
</gene>
<dbReference type="eggNOG" id="COG2320">
    <property type="taxonomic scope" value="Bacteria"/>
</dbReference>
<dbReference type="RefSeq" id="WP_045231347.1">
    <property type="nucleotide sequence ID" value="NZ_BBJU01000020.1"/>
</dbReference>
<dbReference type="Gene3D" id="3.30.460.10">
    <property type="entry name" value="Beta Polymerase, domain 2"/>
    <property type="match status" value="1"/>
</dbReference>